<keyword evidence="3" id="KW-1185">Reference proteome</keyword>
<protein>
    <submittedName>
        <fullName evidence="2">Uncharacterized protein</fullName>
    </submittedName>
</protein>
<evidence type="ECO:0000313" key="2">
    <source>
        <dbReference type="EMBL" id="KAF3439598.1"/>
    </source>
</evidence>
<gene>
    <name evidence="2" type="ORF">FNV43_RR17876</name>
</gene>
<comment type="caution">
    <text evidence="2">The sequence shown here is derived from an EMBL/GenBank/DDBJ whole genome shotgun (WGS) entry which is preliminary data.</text>
</comment>
<dbReference type="Proteomes" id="UP000796880">
    <property type="component" value="Unassembled WGS sequence"/>
</dbReference>
<dbReference type="EMBL" id="VOIH02000008">
    <property type="protein sequence ID" value="KAF3439598.1"/>
    <property type="molecule type" value="Genomic_DNA"/>
</dbReference>
<accession>A0A8K0E2L1</accession>
<name>A0A8K0E2L1_9ROSA</name>
<evidence type="ECO:0000256" key="1">
    <source>
        <dbReference type="SAM" id="MobiDB-lite"/>
    </source>
</evidence>
<sequence>MIVIKKTPFVTLPAAQAISDDTVPRTAVEESVSKEGLAKSFKAKDAFGVEKLRRLLGTLGVTYPKNPNHTQSQTRKPNQEP</sequence>
<dbReference type="AlphaFoldDB" id="A0A8K0E2L1"/>
<organism evidence="2 3">
    <name type="scientific">Rhamnella rubrinervis</name>
    <dbReference type="NCBI Taxonomy" id="2594499"/>
    <lineage>
        <taxon>Eukaryota</taxon>
        <taxon>Viridiplantae</taxon>
        <taxon>Streptophyta</taxon>
        <taxon>Embryophyta</taxon>
        <taxon>Tracheophyta</taxon>
        <taxon>Spermatophyta</taxon>
        <taxon>Magnoliopsida</taxon>
        <taxon>eudicotyledons</taxon>
        <taxon>Gunneridae</taxon>
        <taxon>Pentapetalae</taxon>
        <taxon>rosids</taxon>
        <taxon>fabids</taxon>
        <taxon>Rosales</taxon>
        <taxon>Rhamnaceae</taxon>
        <taxon>rhamnoid group</taxon>
        <taxon>Rhamneae</taxon>
        <taxon>Rhamnella</taxon>
    </lineage>
</organism>
<proteinExistence type="predicted"/>
<feature type="compositionally biased region" description="Polar residues" evidence="1">
    <location>
        <begin position="65"/>
        <end position="81"/>
    </location>
</feature>
<evidence type="ECO:0000313" key="3">
    <source>
        <dbReference type="Proteomes" id="UP000796880"/>
    </source>
</evidence>
<feature type="region of interest" description="Disordered" evidence="1">
    <location>
        <begin position="60"/>
        <end position="81"/>
    </location>
</feature>
<reference evidence="2" key="1">
    <citation type="submission" date="2020-03" db="EMBL/GenBank/DDBJ databases">
        <title>A high-quality chromosome-level genome assembly of a woody plant with both climbing and erect habits, Rhamnella rubrinervis.</title>
        <authorList>
            <person name="Lu Z."/>
            <person name="Yang Y."/>
            <person name="Zhu X."/>
            <person name="Sun Y."/>
        </authorList>
    </citation>
    <scope>NUCLEOTIDE SEQUENCE</scope>
    <source>
        <strain evidence="2">BYM</strain>
        <tissue evidence="2">Leaf</tissue>
    </source>
</reference>